<dbReference type="InterPro" id="IPR002818">
    <property type="entry name" value="DJ-1/PfpI"/>
</dbReference>
<dbReference type="SUPFAM" id="SSF52317">
    <property type="entry name" value="Class I glutamine amidotransferase-like"/>
    <property type="match status" value="1"/>
</dbReference>
<dbReference type="InterPro" id="IPR029062">
    <property type="entry name" value="Class_I_gatase-like"/>
</dbReference>
<keyword evidence="3" id="KW-0378">Hydrolase</keyword>
<organism evidence="3 4">
    <name type="scientific">Sulfitobacter pontiacus</name>
    <dbReference type="NCBI Taxonomy" id="60137"/>
    <lineage>
        <taxon>Bacteria</taxon>
        <taxon>Pseudomonadati</taxon>
        <taxon>Pseudomonadota</taxon>
        <taxon>Alphaproteobacteria</taxon>
        <taxon>Rhodobacterales</taxon>
        <taxon>Roseobacteraceae</taxon>
        <taxon>Sulfitobacter</taxon>
    </lineage>
</organism>
<dbReference type="GO" id="GO:0006508">
    <property type="term" value="P:proteolysis"/>
    <property type="evidence" value="ECO:0007669"/>
    <property type="project" value="UniProtKB-KW"/>
</dbReference>
<reference evidence="4" key="1">
    <citation type="submission" date="2016-10" db="EMBL/GenBank/DDBJ databases">
        <authorList>
            <person name="Varghese N."/>
            <person name="Submissions S."/>
        </authorList>
    </citation>
    <scope>NUCLEOTIDE SEQUENCE [LARGE SCALE GENOMIC DNA]</scope>
    <source>
        <strain evidence="4">DSM 10014</strain>
    </source>
</reference>
<protein>
    <submittedName>
        <fullName evidence="3">Protease I</fullName>
    </submittedName>
</protein>
<dbReference type="PROSITE" id="PS51276">
    <property type="entry name" value="PEPTIDASE_C56_PFPI"/>
    <property type="match status" value="1"/>
</dbReference>
<proteinExistence type="inferred from homology"/>
<evidence type="ECO:0000313" key="3">
    <source>
        <dbReference type="EMBL" id="SDX26222.1"/>
    </source>
</evidence>
<evidence type="ECO:0000259" key="2">
    <source>
        <dbReference type="Pfam" id="PF01965"/>
    </source>
</evidence>
<dbReference type="PANTHER" id="PTHR42733:SF12">
    <property type="entry name" value="PROTEINASE"/>
    <property type="match status" value="1"/>
</dbReference>
<dbReference type="AlphaFoldDB" id="A0A1H3A915"/>
<comment type="similarity">
    <text evidence="1">Belongs to the peptidase C56 family.</text>
</comment>
<dbReference type="GO" id="GO:0008233">
    <property type="term" value="F:peptidase activity"/>
    <property type="evidence" value="ECO:0007669"/>
    <property type="project" value="UniProtKB-KW"/>
</dbReference>
<keyword evidence="3" id="KW-0645">Protease</keyword>
<dbReference type="InterPro" id="IPR006286">
    <property type="entry name" value="C56_PfpI-like"/>
</dbReference>
<dbReference type="STRING" id="60137.SAMN04488041_105262"/>
<dbReference type="EMBL" id="FNNB01000005">
    <property type="protein sequence ID" value="SDX26222.1"/>
    <property type="molecule type" value="Genomic_DNA"/>
</dbReference>
<dbReference type="GeneID" id="94020447"/>
<evidence type="ECO:0000313" key="4">
    <source>
        <dbReference type="Proteomes" id="UP000183076"/>
    </source>
</evidence>
<feature type="domain" description="DJ-1/PfpI" evidence="2">
    <location>
        <begin position="8"/>
        <end position="175"/>
    </location>
</feature>
<gene>
    <name evidence="3" type="ORF">SAMN04488041_105262</name>
</gene>
<dbReference type="PANTHER" id="PTHR42733">
    <property type="entry name" value="DJ-1 PROTEIN"/>
    <property type="match status" value="1"/>
</dbReference>
<dbReference type="Proteomes" id="UP000183076">
    <property type="component" value="Unassembled WGS sequence"/>
</dbReference>
<sequence length="186" mass="19826">MTQITDAKILILSTNGFEQSELERPLNDLKAKGATVHVATPDGKDIKGWDKDDWGNTVAADKALSDVTVDDYDAIVLPGGQINPDLLRANKDAVSLIKSFADAGKTVAAICHAPWLLIEAGIIKGRAATSYASIATDVKNAGAHYEDSEVVVDQGIITSRSPEDLDAFIAKIVEEVEEGEHSRKAA</sequence>
<dbReference type="Gene3D" id="3.40.50.880">
    <property type="match status" value="1"/>
</dbReference>
<accession>A0A1H3A915</accession>
<dbReference type="RefSeq" id="WP_074636579.1">
    <property type="nucleotide sequence ID" value="NZ_CP160849.1"/>
</dbReference>
<evidence type="ECO:0000256" key="1">
    <source>
        <dbReference type="ARBA" id="ARBA00008542"/>
    </source>
</evidence>
<dbReference type="Pfam" id="PF01965">
    <property type="entry name" value="DJ-1_PfpI"/>
    <property type="match status" value="1"/>
</dbReference>
<name>A0A1H3A915_9RHOB</name>
<dbReference type="NCBIfam" id="TIGR01382">
    <property type="entry name" value="PfpI"/>
    <property type="match status" value="1"/>
</dbReference>
<dbReference type="CDD" id="cd03134">
    <property type="entry name" value="GATase1_PfpI_like"/>
    <property type="match status" value="1"/>
</dbReference>